<keyword evidence="2" id="KW-1185">Reference proteome</keyword>
<evidence type="ECO:0000313" key="1">
    <source>
        <dbReference type="EMBL" id="GBH34137.1"/>
    </source>
</evidence>
<dbReference type="Proteomes" id="UP000245829">
    <property type="component" value="Unassembled WGS sequence"/>
</dbReference>
<proteinExistence type="predicted"/>
<sequence length="49" mass="5948">MKPVKVKFNWEHPSIEENHGHTQSEWGKPILHNEKEPSVIYSYKMKWEI</sequence>
<accession>A0A2S2KRE3</accession>
<evidence type="ECO:0000313" key="2">
    <source>
        <dbReference type="Proteomes" id="UP000245829"/>
    </source>
</evidence>
<comment type="caution">
    <text evidence="1">The sequence shown here is derived from an EMBL/GenBank/DDBJ whole genome shotgun (WGS) entry which is preliminary data.</text>
</comment>
<protein>
    <submittedName>
        <fullName evidence="1">Uncharacterized protein</fullName>
    </submittedName>
</protein>
<dbReference type="EMBL" id="BGKI01000004">
    <property type="protein sequence ID" value="GBH34137.1"/>
    <property type="molecule type" value="Genomic_DNA"/>
</dbReference>
<reference evidence="1 2" key="1">
    <citation type="submission" date="2018-05" db="EMBL/GenBank/DDBJ databases">
        <title>genome sequencing of Nitrosopumilus sp. NM25.</title>
        <authorList>
            <person name="Mori K."/>
            <person name="Nakagawa T."/>
        </authorList>
    </citation>
    <scope>NUCLEOTIDE SEQUENCE [LARGE SCALE GENOMIC DNA]</scope>
    <source>
        <strain evidence="1 2">NM25</strain>
    </source>
</reference>
<name>A0A2S2KRE3_9ARCH</name>
<dbReference type="AlphaFoldDB" id="A0A2S2KRE3"/>
<organism evidence="1 2">
    <name type="scientific">Nitrosopumilus zosterae</name>
    <dbReference type="NCBI Taxonomy" id="718286"/>
    <lineage>
        <taxon>Archaea</taxon>
        <taxon>Nitrososphaerota</taxon>
        <taxon>Nitrososphaeria</taxon>
        <taxon>Nitrosopumilales</taxon>
        <taxon>Nitrosopumilaceae</taxon>
        <taxon>Nitrosopumilus</taxon>
    </lineage>
</organism>
<gene>
    <name evidence="1" type="ORF">NZNM25_09280</name>
</gene>